<sequence>MANLPAIVKATRASASALAAQQRWGRAASDLSAQEASLRAQHFDLKRAGKNNLAAKVEAELGRALLDLDKATKACRAAHTRWTNAQAVLAANPLPGDR</sequence>
<accession>A0ABU3MHR3</accession>
<proteinExistence type="predicted"/>
<name>A0ABU3MHR3_9PROT</name>
<organism evidence="1 2">
    <name type="scientific">Roseomonas gilardii</name>
    <dbReference type="NCBI Taxonomy" id="257708"/>
    <lineage>
        <taxon>Bacteria</taxon>
        <taxon>Pseudomonadati</taxon>
        <taxon>Pseudomonadota</taxon>
        <taxon>Alphaproteobacteria</taxon>
        <taxon>Acetobacterales</taxon>
        <taxon>Roseomonadaceae</taxon>
        <taxon>Roseomonas</taxon>
    </lineage>
</organism>
<evidence type="ECO:0000313" key="1">
    <source>
        <dbReference type="EMBL" id="MDT8332526.1"/>
    </source>
</evidence>
<protein>
    <submittedName>
        <fullName evidence="1">Uncharacterized protein</fullName>
    </submittedName>
</protein>
<dbReference type="Proteomes" id="UP001258945">
    <property type="component" value="Unassembled WGS sequence"/>
</dbReference>
<dbReference type="RefSeq" id="WP_314283193.1">
    <property type="nucleotide sequence ID" value="NZ_JAVVDO010000029.1"/>
</dbReference>
<gene>
    <name evidence="1" type="ORF">RQ831_15805</name>
</gene>
<comment type="caution">
    <text evidence="1">The sequence shown here is derived from an EMBL/GenBank/DDBJ whole genome shotgun (WGS) entry which is preliminary data.</text>
</comment>
<keyword evidence="2" id="KW-1185">Reference proteome</keyword>
<reference evidence="1 2" key="1">
    <citation type="journal article" date="2019" name="Microb. Pathog.">
        <title>Comparison of VITEK 2, MALDI-TOF MS, 16S rRNA gene sequencing, and whole-genome sequencing for identification of Roseomonas mucosa.</title>
        <authorList>
            <person name="Rudolph W.W."/>
            <person name="Gunzer F."/>
            <person name="Trauth M."/>
            <person name="Bunk B."/>
            <person name="Bigge R."/>
            <person name="Schrottner P."/>
        </authorList>
    </citation>
    <scope>NUCLEOTIDE SEQUENCE [LARGE SCALE GENOMIC DNA]</scope>
    <source>
        <strain evidence="1 2">DSM 103800</strain>
    </source>
</reference>
<dbReference type="EMBL" id="JAVVDO010000029">
    <property type="protein sequence ID" value="MDT8332526.1"/>
    <property type="molecule type" value="Genomic_DNA"/>
</dbReference>
<evidence type="ECO:0000313" key="2">
    <source>
        <dbReference type="Proteomes" id="UP001258945"/>
    </source>
</evidence>